<feature type="region of interest" description="Disordered" evidence="1">
    <location>
        <begin position="104"/>
        <end position="140"/>
    </location>
</feature>
<feature type="compositionally biased region" description="Basic residues" evidence="1">
    <location>
        <begin position="396"/>
        <end position="429"/>
    </location>
</feature>
<evidence type="ECO:0000313" key="3">
    <source>
        <dbReference type="Proteomes" id="UP000004474"/>
    </source>
</evidence>
<dbReference type="AlphaFoldDB" id="K1E5Y4"/>
<comment type="caution">
    <text evidence="2">The sequence shown here is derived from an EMBL/GenBank/DDBJ whole genome shotgun (WGS) entry which is preliminary data.</text>
</comment>
<reference evidence="2 3" key="1">
    <citation type="journal article" date="2012" name="J. Bacteriol.">
        <title>Genome Sequence of Janibacter hoylei MTCC8307, Isolated from the Stratospheric Air.</title>
        <authorList>
            <person name="Pawar S.P."/>
            <person name="Dhotre D.P."/>
            <person name="Shetty S.A."/>
            <person name="Chowdhury S.P."/>
            <person name="Chaudhari B.L."/>
            <person name="Shouche Y.S."/>
        </authorList>
    </citation>
    <scope>NUCLEOTIDE SEQUENCE [LARGE SCALE GENOMIC DNA]</scope>
    <source>
        <strain evidence="2 3">PVAS-1</strain>
    </source>
</reference>
<feature type="compositionally biased region" description="Basic residues" evidence="1">
    <location>
        <begin position="116"/>
        <end position="135"/>
    </location>
</feature>
<feature type="compositionally biased region" description="Basic residues" evidence="1">
    <location>
        <begin position="219"/>
        <end position="244"/>
    </location>
</feature>
<feature type="compositionally biased region" description="Basic residues" evidence="1">
    <location>
        <begin position="253"/>
        <end position="269"/>
    </location>
</feature>
<feature type="region of interest" description="Disordered" evidence="1">
    <location>
        <begin position="199"/>
        <end position="458"/>
    </location>
</feature>
<sequence length="490" mass="54137">MTQKRLQGRARDKFGEFADGMLFTPDGLEQASRLEVAATHAGRYAAASLATVHDLGCGIGSDAMAMSALGVTVHGVDADPLTAAIADVNLRPWPDSRARTGVAEDFEAPLDPPSLPRRRVARPRPPHPGRGRPLRAHPTGLPARRDLTVVGLRALRRPRRARDRGQALPVAPPRHPTARHRGPVDLVAGHRPRVHRLVGAARQGGRPVRPRPAQGGPARRGRPAHLRGGPRRRALPRRHGHLALRGRPCGHAGRAHRHRHRRGLGHRARDRPGLRHERSGARPRPRPPLRGPRGDALHRQGPARLAARARHHRADGQEARDPARRGPAAQAAEDRPRRRVRRERDHRAHARRRRPSCPRRAPGCSRRRLSLPPRVSGVGSAASRSTAGRAADPDRPHRRGPRVRRLTRSPSAHRRSGRRQVSPGHRRRSPSAPRSSSRSAGSWSPSGRSSSSTSGWSWSRWRWCSSTCCSTMSSRWRSRSSRWRSSGSLP</sequence>
<feature type="compositionally biased region" description="Basic and acidic residues" evidence="1">
    <location>
        <begin position="332"/>
        <end position="346"/>
    </location>
</feature>
<evidence type="ECO:0000256" key="1">
    <source>
        <dbReference type="SAM" id="MobiDB-lite"/>
    </source>
</evidence>
<dbReference type="EMBL" id="ALWX01000005">
    <property type="protein sequence ID" value="EKA62511.1"/>
    <property type="molecule type" value="Genomic_DNA"/>
</dbReference>
<feature type="compositionally biased region" description="Low complexity" evidence="1">
    <location>
        <begin position="358"/>
        <end position="390"/>
    </location>
</feature>
<feature type="compositionally biased region" description="Low complexity" evidence="1">
    <location>
        <begin position="199"/>
        <end position="217"/>
    </location>
</feature>
<evidence type="ECO:0000313" key="2">
    <source>
        <dbReference type="EMBL" id="EKA62511.1"/>
    </source>
</evidence>
<dbReference type="STRING" id="1210046.B277_01499"/>
<name>K1E5Y4_9MICO</name>
<feature type="compositionally biased region" description="Basic residues" evidence="1">
    <location>
        <begin position="347"/>
        <end position="357"/>
    </location>
</feature>
<dbReference type="InterPro" id="IPR029063">
    <property type="entry name" value="SAM-dependent_MTases_sf"/>
</dbReference>
<proteinExistence type="predicted"/>
<organism evidence="2 3">
    <name type="scientific">Janibacter hoylei PVAS-1</name>
    <dbReference type="NCBI Taxonomy" id="1210046"/>
    <lineage>
        <taxon>Bacteria</taxon>
        <taxon>Bacillati</taxon>
        <taxon>Actinomycetota</taxon>
        <taxon>Actinomycetes</taxon>
        <taxon>Micrococcales</taxon>
        <taxon>Intrasporangiaceae</taxon>
        <taxon>Janibacter</taxon>
    </lineage>
</organism>
<feature type="compositionally biased region" description="Low complexity" evidence="1">
    <location>
        <begin position="430"/>
        <end position="458"/>
    </location>
</feature>
<feature type="region of interest" description="Disordered" evidence="1">
    <location>
        <begin position="470"/>
        <end position="490"/>
    </location>
</feature>
<dbReference type="Proteomes" id="UP000004474">
    <property type="component" value="Unassembled WGS sequence"/>
</dbReference>
<feature type="compositionally biased region" description="Basic and acidic residues" evidence="1">
    <location>
        <begin position="270"/>
        <end position="280"/>
    </location>
</feature>
<feature type="region of interest" description="Disordered" evidence="1">
    <location>
        <begin position="159"/>
        <end position="183"/>
    </location>
</feature>
<protein>
    <submittedName>
        <fullName evidence="2">Uncharacterized protein</fullName>
    </submittedName>
</protein>
<accession>K1E5Y4</accession>
<dbReference type="Gene3D" id="3.40.50.150">
    <property type="entry name" value="Vaccinia Virus protein VP39"/>
    <property type="match status" value="1"/>
</dbReference>
<feature type="compositionally biased region" description="Basic and acidic residues" evidence="1">
    <location>
        <begin position="314"/>
        <end position="324"/>
    </location>
</feature>
<gene>
    <name evidence="2" type="ORF">B277_01499</name>
</gene>
<dbReference type="eggNOG" id="COG2265">
    <property type="taxonomic scope" value="Bacteria"/>
</dbReference>
<dbReference type="SUPFAM" id="SSF53335">
    <property type="entry name" value="S-adenosyl-L-methionine-dependent methyltransferases"/>
    <property type="match status" value="1"/>
</dbReference>